<organism evidence="14 15">
    <name type="scientific">Cupriavidus metallidurans</name>
    <dbReference type="NCBI Taxonomy" id="119219"/>
    <lineage>
        <taxon>Bacteria</taxon>
        <taxon>Pseudomonadati</taxon>
        <taxon>Pseudomonadota</taxon>
        <taxon>Betaproteobacteria</taxon>
        <taxon>Burkholderiales</taxon>
        <taxon>Burkholderiaceae</taxon>
        <taxon>Cupriavidus</taxon>
    </lineage>
</organism>
<keyword evidence="3 10" id="KW-0813">Transport</keyword>
<dbReference type="InterPro" id="IPR038072">
    <property type="entry name" value="GspK_central_sf"/>
</dbReference>
<evidence type="ECO:0000256" key="8">
    <source>
        <dbReference type="ARBA" id="ARBA00022989"/>
    </source>
</evidence>
<evidence type="ECO:0000259" key="12">
    <source>
        <dbReference type="Pfam" id="PF03934"/>
    </source>
</evidence>
<dbReference type="InterPro" id="IPR010994">
    <property type="entry name" value="RuvA_2-like"/>
</dbReference>
<dbReference type="NCBIfam" id="NF037980">
    <property type="entry name" value="T2SS_GspK"/>
    <property type="match status" value="1"/>
</dbReference>
<evidence type="ECO:0000256" key="10">
    <source>
        <dbReference type="PIRNR" id="PIRNR002786"/>
    </source>
</evidence>
<dbReference type="SUPFAM" id="SSF47781">
    <property type="entry name" value="RuvA domain 2-like"/>
    <property type="match status" value="1"/>
</dbReference>
<keyword evidence="5 10" id="KW-0997">Cell inner membrane</keyword>
<keyword evidence="8 11" id="KW-1133">Transmembrane helix</keyword>
<evidence type="ECO:0000313" key="15">
    <source>
        <dbReference type="Proteomes" id="UP000253772"/>
    </source>
</evidence>
<proteinExistence type="inferred from homology"/>
<dbReference type="Proteomes" id="UP000253772">
    <property type="component" value="Chromosome c1"/>
</dbReference>
<dbReference type="SUPFAM" id="SSF158544">
    <property type="entry name" value="GspK insert domain-like"/>
    <property type="match status" value="1"/>
</dbReference>
<dbReference type="Pfam" id="PF03934">
    <property type="entry name" value="T2SSK"/>
    <property type="match status" value="1"/>
</dbReference>
<accession>A0A482IT58</accession>
<dbReference type="OrthoDB" id="5293133at2"/>
<keyword evidence="9 10" id="KW-0472">Membrane</keyword>
<dbReference type="PANTHER" id="PTHR38831:SF1">
    <property type="entry name" value="TYPE II SECRETION SYSTEM PROTEIN K-RELATED"/>
    <property type="match status" value="1"/>
</dbReference>
<evidence type="ECO:0000259" key="13">
    <source>
        <dbReference type="Pfam" id="PF21687"/>
    </source>
</evidence>
<dbReference type="PANTHER" id="PTHR38831">
    <property type="entry name" value="TYPE II SECRETION SYSTEM PROTEIN K"/>
    <property type="match status" value="1"/>
</dbReference>
<evidence type="ECO:0000256" key="3">
    <source>
        <dbReference type="ARBA" id="ARBA00022448"/>
    </source>
</evidence>
<protein>
    <recommendedName>
        <fullName evidence="10">Type II secretion system protein K</fullName>
    </recommendedName>
</protein>
<dbReference type="AlphaFoldDB" id="A0A482IT58"/>
<dbReference type="InterPro" id="IPR005628">
    <property type="entry name" value="GspK"/>
</dbReference>
<evidence type="ECO:0000256" key="9">
    <source>
        <dbReference type="ARBA" id="ARBA00023136"/>
    </source>
</evidence>
<keyword evidence="7" id="KW-0653">Protein transport</keyword>
<dbReference type="GO" id="GO:0005886">
    <property type="term" value="C:plasma membrane"/>
    <property type="evidence" value="ECO:0007669"/>
    <property type="project" value="UniProtKB-SubCell"/>
</dbReference>
<keyword evidence="4 10" id="KW-1003">Cell membrane</keyword>
<feature type="transmembrane region" description="Helical" evidence="11">
    <location>
        <begin position="12"/>
        <end position="32"/>
    </location>
</feature>
<comment type="subcellular location">
    <subcellularLocation>
        <location evidence="1 10">Cell inner membrane</location>
    </subcellularLocation>
</comment>
<dbReference type="PIRSF" id="PIRSF002786">
    <property type="entry name" value="XcpX"/>
    <property type="match status" value="1"/>
</dbReference>
<dbReference type="InterPro" id="IPR049031">
    <property type="entry name" value="T2SSK_SAM-like_1st"/>
</dbReference>
<evidence type="ECO:0000256" key="7">
    <source>
        <dbReference type="ARBA" id="ARBA00022927"/>
    </source>
</evidence>
<dbReference type="InterPro" id="IPR049179">
    <property type="entry name" value="T2SSK_SAM-like_2nd"/>
</dbReference>
<reference evidence="14 15" key="1">
    <citation type="submission" date="2019-03" db="EMBL/GenBank/DDBJ databases">
        <title>Comparative insights into the high quality Complete genome sequence of highly metal resistant Cupriavidus metallidurans strain BS1 isolated from a gold-copper mine.</title>
        <authorList>
            <person name="Mazhar H.S."/>
            <person name="Rensing C."/>
        </authorList>
    </citation>
    <scope>NUCLEOTIDE SEQUENCE [LARGE SCALE GENOMIC DNA]</scope>
    <source>
        <strain evidence="14 15">BS1</strain>
    </source>
</reference>
<gene>
    <name evidence="14" type="ORF">DDF84_009555</name>
</gene>
<keyword evidence="6 11" id="KW-0812">Transmembrane</keyword>
<feature type="domain" description="T2SS protein K first SAM-like" evidence="13">
    <location>
        <begin position="122"/>
        <end position="211"/>
    </location>
</feature>
<evidence type="ECO:0000313" key="14">
    <source>
        <dbReference type="EMBL" id="QBP09990.1"/>
    </source>
</evidence>
<evidence type="ECO:0000256" key="5">
    <source>
        <dbReference type="ARBA" id="ARBA00022519"/>
    </source>
</evidence>
<evidence type="ECO:0000256" key="1">
    <source>
        <dbReference type="ARBA" id="ARBA00004533"/>
    </source>
</evidence>
<evidence type="ECO:0000256" key="11">
    <source>
        <dbReference type="SAM" id="Phobius"/>
    </source>
</evidence>
<sequence>MRPPRGSQRGAAVVTALLVVALCVTLVTTMFVQQQTATRALEARRLRAQADALRGTVVDWAVTELVESARESAVDHLQQRWARARPQALLSTWVGGQVLRRATFEQNGQDPLISAAIEDAQARFNLMTLVTASEGGKPAGVRASGTALYRRLLGSLGIDSALAGPTADYMLRSLQPDGPLPIADVAGLLAVPGYSRETVERLTPYVVVLPAPTSVNMNTAGPEVLAASIPGITVSQARALVADRERAWFRSAGDLELRLKAIAPALPEAQGLLVEARSQYFLVHGEIRNGRAVRRVEALIQRDGIGVSLRTSVVWLREPEVPWAD</sequence>
<name>A0A482IT58_9BURK</name>
<evidence type="ECO:0000256" key="2">
    <source>
        <dbReference type="ARBA" id="ARBA00007246"/>
    </source>
</evidence>
<dbReference type="EMBL" id="CP037900">
    <property type="protein sequence ID" value="QBP09990.1"/>
    <property type="molecule type" value="Genomic_DNA"/>
</dbReference>
<comment type="similarity">
    <text evidence="2 10">Belongs to the GSP K family.</text>
</comment>
<evidence type="ECO:0000256" key="6">
    <source>
        <dbReference type="ARBA" id="ARBA00022692"/>
    </source>
</evidence>
<dbReference type="GO" id="GO:0009306">
    <property type="term" value="P:protein secretion"/>
    <property type="evidence" value="ECO:0007669"/>
    <property type="project" value="InterPro"/>
</dbReference>
<feature type="domain" description="T2SS protein K second SAM-like" evidence="12">
    <location>
        <begin position="215"/>
        <end position="259"/>
    </location>
</feature>
<evidence type="ECO:0000256" key="4">
    <source>
        <dbReference type="ARBA" id="ARBA00022475"/>
    </source>
</evidence>
<dbReference type="RefSeq" id="WP_024569322.1">
    <property type="nucleotide sequence ID" value="NZ_CP037900.1"/>
</dbReference>
<dbReference type="Pfam" id="PF21687">
    <property type="entry name" value="T2SSK_1st"/>
    <property type="match status" value="1"/>
</dbReference>